<dbReference type="OrthoDB" id="3693644at2"/>
<evidence type="ECO:0000313" key="4">
    <source>
        <dbReference type="Proteomes" id="UP000184452"/>
    </source>
</evidence>
<feature type="transmembrane region" description="Helical" evidence="1">
    <location>
        <begin position="232"/>
        <end position="249"/>
    </location>
</feature>
<feature type="transmembrane region" description="Helical" evidence="1">
    <location>
        <begin position="292"/>
        <end position="311"/>
    </location>
</feature>
<evidence type="ECO:0000256" key="1">
    <source>
        <dbReference type="SAM" id="Phobius"/>
    </source>
</evidence>
<dbReference type="PANTHER" id="PTHR35797">
    <property type="entry name" value="PROTEASE-RELATED"/>
    <property type="match status" value="1"/>
</dbReference>
<dbReference type="AlphaFoldDB" id="A0A1M6TQW4"/>
<organism evidence="3 4">
    <name type="scientific">Nocardiopsis flavescens</name>
    <dbReference type="NCBI Taxonomy" id="758803"/>
    <lineage>
        <taxon>Bacteria</taxon>
        <taxon>Bacillati</taxon>
        <taxon>Actinomycetota</taxon>
        <taxon>Actinomycetes</taxon>
        <taxon>Streptosporangiales</taxon>
        <taxon>Nocardiopsidaceae</taxon>
        <taxon>Nocardiopsis</taxon>
    </lineage>
</organism>
<dbReference type="Proteomes" id="UP000184452">
    <property type="component" value="Unassembled WGS sequence"/>
</dbReference>
<dbReference type="Pfam" id="PF02517">
    <property type="entry name" value="Rce1-like"/>
    <property type="match status" value="1"/>
</dbReference>
<keyword evidence="3" id="KW-0378">Hydrolase</keyword>
<keyword evidence="3" id="KW-0645">Protease</keyword>
<feature type="transmembrane region" description="Helical" evidence="1">
    <location>
        <begin position="193"/>
        <end position="212"/>
    </location>
</feature>
<dbReference type="GO" id="GO:0080120">
    <property type="term" value="P:CAAX-box protein maturation"/>
    <property type="evidence" value="ECO:0007669"/>
    <property type="project" value="UniProtKB-ARBA"/>
</dbReference>
<dbReference type="EMBL" id="FQZK01000024">
    <property type="protein sequence ID" value="SHK59361.1"/>
    <property type="molecule type" value="Genomic_DNA"/>
</dbReference>
<dbReference type="STRING" id="758803.SAMN05421803_12463"/>
<evidence type="ECO:0000313" key="3">
    <source>
        <dbReference type="EMBL" id="SHK59361.1"/>
    </source>
</evidence>
<proteinExistence type="predicted"/>
<feature type="transmembrane region" description="Helical" evidence="1">
    <location>
        <begin position="256"/>
        <end position="280"/>
    </location>
</feature>
<keyword evidence="1" id="KW-1133">Transmembrane helix</keyword>
<accession>A0A1M6TQW4</accession>
<feature type="transmembrane region" description="Helical" evidence="1">
    <location>
        <begin position="57"/>
        <end position="78"/>
    </location>
</feature>
<feature type="transmembrane region" description="Helical" evidence="1">
    <location>
        <begin position="98"/>
        <end position="126"/>
    </location>
</feature>
<keyword evidence="1" id="KW-0812">Transmembrane</keyword>
<dbReference type="InterPro" id="IPR003675">
    <property type="entry name" value="Rce1/LyrA-like_dom"/>
</dbReference>
<name>A0A1M6TQW4_9ACTN</name>
<keyword evidence="1" id="KW-0472">Membrane</keyword>
<dbReference type="RefSeq" id="WP_073383183.1">
    <property type="nucleotide sequence ID" value="NZ_FQZK01000024.1"/>
</dbReference>
<evidence type="ECO:0000259" key="2">
    <source>
        <dbReference type="Pfam" id="PF02517"/>
    </source>
</evidence>
<sequence length="322" mass="33568">MTPPPETEARNHDASARAPLPIREIAVFIATAYALAWAVHLPLLLSGNGPDDPSYGLAATVYMFTPGVAAVAVTLLVWRPRRFARALGFTPLRPLRRVGGYSLLAFVLMPLLGLAATLAAALVGAVRLDLVDFSGLRTVLPDLVPDLAATMPATGFPWAAFLAALGLAILMSVPTLVLAFGEEVGWRGYLLPRLLPMGVWPALLASGVVWGLWHSPQLFIQYTHGGFDAGQVALFLAFCVVAGVIMGWLRLASGSVWPAVIAHGANNALNTVGFLTLAAADADTNSLLYPGGLGGLVGLAVLAVTAAVLALTGRIRASAPRG</sequence>
<reference evidence="3 4" key="1">
    <citation type="submission" date="2016-11" db="EMBL/GenBank/DDBJ databases">
        <authorList>
            <person name="Jaros S."/>
            <person name="Januszkiewicz K."/>
            <person name="Wedrychowicz H."/>
        </authorList>
    </citation>
    <scope>NUCLEOTIDE SEQUENCE [LARGE SCALE GENOMIC DNA]</scope>
    <source>
        <strain evidence="3 4">CGMCC 4.5723</strain>
    </source>
</reference>
<dbReference type="InterPro" id="IPR042150">
    <property type="entry name" value="MmRce1-like"/>
</dbReference>
<dbReference type="PANTHER" id="PTHR35797:SF1">
    <property type="entry name" value="PROTEASE"/>
    <property type="match status" value="1"/>
</dbReference>
<feature type="domain" description="CAAX prenyl protease 2/Lysostaphin resistance protein A-like" evidence="2">
    <location>
        <begin position="168"/>
        <end position="269"/>
    </location>
</feature>
<feature type="transmembrane region" description="Helical" evidence="1">
    <location>
        <begin position="25"/>
        <end position="45"/>
    </location>
</feature>
<dbReference type="GO" id="GO:0006508">
    <property type="term" value="P:proteolysis"/>
    <property type="evidence" value="ECO:0007669"/>
    <property type="project" value="UniProtKB-KW"/>
</dbReference>
<feature type="transmembrane region" description="Helical" evidence="1">
    <location>
        <begin position="158"/>
        <end position="181"/>
    </location>
</feature>
<protein>
    <submittedName>
        <fullName evidence="3">CAAX protease self-immunity</fullName>
    </submittedName>
</protein>
<dbReference type="GO" id="GO:0004175">
    <property type="term" value="F:endopeptidase activity"/>
    <property type="evidence" value="ECO:0007669"/>
    <property type="project" value="UniProtKB-ARBA"/>
</dbReference>
<keyword evidence="4" id="KW-1185">Reference proteome</keyword>
<gene>
    <name evidence="3" type="ORF">SAMN05421803_12463</name>
</gene>